<keyword evidence="7" id="KW-0694">RNA-binding</keyword>
<dbReference type="InterPro" id="IPR004088">
    <property type="entry name" value="KH_dom_type_1"/>
</dbReference>
<dbReference type="InterPro" id="IPR027417">
    <property type="entry name" value="P-loop_NTPase"/>
</dbReference>
<feature type="compositionally biased region" description="Acidic residues" evidence="9">
    <location>
        <begin position="1"/>
        <end position="11"/>
    </location>
</feature>
<reference evidence="12" key="1">
    <citation type="submission" date="2018-04" db="EMBL/GenBank/DDBJ databases">
        <title>Transcriptome assembly of Sipha flava.</title>
        <authorList>
            <person name="Scully E.D."/>
            <person name="Geib S.M."/>
            <person name="Palmer N.A."/>
            <person name="Koch K."/>
            <person name="Bradshaw J."/>
            <person name="Heng-Moss T."/>
            <person name="Sarath G."/>
        </authorList>
    </citation>
    <scope>NUCLEOTIDE SEQUENCE</scope>
</reference>
<dbReference type="PANTHER" id="PTHR47958">
    <property type="entry name" value="ATP-DEPENDENT RNA HELICASE DBP3"/>
    <property type="match status" value="1"/>
</dbReference>
<dbReference type="Gene3D" id="3.30.1370.10">
    <property type="entry name" value="K Homology domain, type 1"/>
    <property type="match status" value="1"/>
</dbReference>
<dbReference type="EC" id="3.6.4.13" evidence="1"/>
<protein>
    <recommendedName>
        <fullName evidence="1">RNA helicase</fullName>
        <ecNumber evidence="1">3.6.4.13</ecNumber>
    </recommendedName>
</protein>
<dbReference type="Proteomes" id="UP000694846">
    <property type="component" value="Unplaced"/>
</dbReference>
<keyword evidence="4 8" id="KW-0347">Helicase</keyword>
<feature type="region of interest" description="Disordered" evidence="9">
    <location>
        <begin position="1"/>
        <end position="24"/>
    </location>
</feature>
<dbReference type="SMART" id="SM00487">
    <property type="entry name" value="DEXDc"/>
    <property type="match status" value="1"/>
</dbReference>
<dbReference type="InterPro" id="IPR000629">
    <property type="entry name" value="RNA-helicase_DEAD-box_CS"/>
</dbReference>
<dbReference type="SUPFAM" id="SSF52540">
    <property type="entry name" value="P-loop containing nucleoside triphosphate hydrolases"/>
    <property type="match status" value="1"/>
</dbReference>
<evidence type="ECO:0000256" key="2">
    <source>
        <dbReference type="ARBA" id="ARBA00022741"/>
    </source>
</evidence>
<name>A0A2S2QWP5_9HEMI</name>
<proteinExistence type="inferred from homology"/>
<dbReference type="OrthoDB" id="196131at2759"/>
<dbReference type="EMBL" id="GGMS01012880">
    <property type="protein sequence ID" value="MBY82083.1"/>
    <property type="molecule type" value="Transcribed_RNA"/>
</dbReference>
<dbReference type="GO" id="GO:0016787">
    <property type="term" value="F:hydrolase activity"/>
    <property type="evidence" value="ECO:0007669"/>
    <property type="project" value="UniProtKB-KW"/>
</dbReference>
<dbReference type="RefSeq" id="XP_025405946.1">
    <property type="nucleotide sequence ID" value="XM_025550161.1"/>
</dbReference>
<dbReference type="Gene3D" id="3.40.50.300">
    <property type="entry name" value="P-loop containing nucleotide triphosphate hydrolases"/>
    <property type="match status" value="2"/>
</dbReference>
<gene>
    <name evidence="12" type="primary">DDX43_1</name>
    <name evidence="14 15" type="synonym">LOC112680149</name>
    <name evidence="12" type="ORF">g.27119</name>
</gene>
<evidence type="ECO:0000313" key="14">
    <source>
        <dbReference type="RefSeq" id="XP_025405946.1"/>
    </source>
</evidence>
<comment type="catalytic activity">
    <reaction evidence="6">
        <text>ATP + H2O = ADP + phosphate + H(+)</text>
        <dbReference type="Rhea" id="RHEA:13065"/>
        <dbReference type="ChEBI" id="CHEBI:15377"/>
        <dbReference type="ChEBI" id="CHEBI:15378"/>
        <dbReference type="ChEBI" id="CHEBI:30616"/>
        <dbReference type="ChEBI" id="CHEBI:43474"/>
        <dbReference type="ChEBI" id="CHEBI:456216"/>
        <dbReference type="EC" id="3.6.4.13"/>
    </reaction>
</comment>
<evidence type="ECO:0000259" key="11">
    <source>
        <dbReference type="PROSITE" id="PS51194"/>
    </source>
</evidence>
<dbReference type="SUPFAM" id="SSF54791">
    <property type="entry name" value="Eukaryotic type KH-domain (KH-domain type I)"/>
    <property type="match status" value="1"/>
</dbReference>
<feature type="domain" description="Helicase C-terminal" evidence="11">
    <location>
        <begin position="438"/>
        <end position="583"/>
    </location>
</feature>
<evidence type="ECO:0000256" key="8">
    <source>
        <dbReference type="RuleBase" id="RU000492"/>
    </source>
</evidence>
<dbReference type="CDD" id="cd18787">
    <property type="entry name" value="SF2_C_DEAD"/>
    <property type="match status" value="1"/>
</dbReference>
<dbReference type="PROSITE" id="PS00039">
    <property type="entry name" value="DEAD_ATP_HELICASE"/>
    <property type="match status" value="1"/>
</dbReference>
<dbReference type="GO" id="GO:0005524">
    <property type="term" value="F:ATP binding"/>
    <property type="evidence" value="ECO:0007669"/>
    <property type="project" value="UniProtKB-KW"/>
</dbReference>
<dbReference type="RefSeq" id="XP_025405947.1">
    <property type="nucleotide sequence ID" value="XM_025550162.1"/>
</dbReference>
<dbReference type="SMART" id="SM00322">
    <property type="entry name" value="KH"/>
    <property type="match status" value="1"/>
</dbReference>
<dbReference type="PROSITE" id="PS50084">
    <property type="entry name" value="KH_TYPE_1"/>
    <property type="match status" value="1"/>
</dbReference>
<keyword evidence="5 8" id="KW-0067">ATP-binding</keyword>
<dbReference type="PROSITE" id="PS51192">
    <property type="entry name" value="HELICASE_ATP_BIND_1"/>
    <property type="match status" value="1"/>
</dbReference>
<evidence type="ECO:0000256" key="6">
    <source>
        <dbReference type="ARBA" id="ARBA00047984"/>
    </source>
</evidence>
<evidence type="ECO:0000313" key="15">
    <source>
        <dbReference type="RefSeq" id="XP_025405947.1"/>
    </source>
</evidence>
<dbReference type="Pfam" id="PF00271">
    <property type="entry name" value="Helicase_C"/>
    <property type="match status" value="1"/>
</dbReference>
<dbReference type="InterPro" id="IPR036612">
    <property type="entry name" value="KH_dom_type_1_sf"/>
</dbReference>
<feature type="domain" description="Helicase ATP-binding" evidence="10">
    <location>
        <begin position="235"/>
        <end position="410"/>
    </location>
</feature>
<feature type="region of interest" description="Disordered" evidence="9">
    <location>
        <begin position="585"/>
        <end position="627"/>
    </location>
</feature>
<keyword evidence="3 8" id="KW-0378">Hydrolase</keyword>
<dbReference type="GO" id="GO:0003723">
    <property type="term" value="F:RNA binding"/>
    <property type="evidence" value="ECO:0007669"/>
    <property type="project" value="UniProtKB-UniRule"/>
</dbReference>
<comment type="similarity">
    <text evidence="8">Belongs to the DEAD box helicase family.</text>
</comment>
<dbReference type="PROSITE" id="PS51194">
    <property type="entry name" value="HELICASE_CTER"/>
    <property type="match status" value="1"/>
</dbReference>
<dbReference type="InterPro" id="IPR004087">
    <property type="entry name" value="KH_dom"/>
</dbReference>
<feature type="compositionally biased region" description="Basic and acidic residues" evidence="9">
    <location>
        <begin position="585"/>
        <end position="602"/>
    </location>
</feature>
<dbReference type="CDD" id="cd02394">
    <property type="entry name" value="KH-I_Vigilin_rpt6"/>
    <property type="match status" value="1"/>
</dbReference>
<evidence type="ECO:0000313" key="13">
    <source>
        <dbReference type="Proteomes" id="UP000694846"/>
    </source>
</evidence>
<organism evidence="12">
    <name type="scientific">Sipha flava</name>
    <name type="common">yellow sugarcane aphid</name>
    <dbReference type="NCBI Taxonomy" id="143950"/>
    <lineage>
        <taxon>Eukaryota</taxon>
        <taxon>Metazoa</taxon>
        <taxon>Ecdysozoa</taxon>
        <taxon>Arthropoda</taxon>
        <taxon>Hexapoda</taxon>
        <taxon>Insecta</taxon>
        <taxon>Pterygota</taxon>
        <taxon>Neoptera</taxon>
        <taxon>Paraneoptera</taxon>
        <taxon>Hemiptera</taxon>
        <taxon>Sternorrhyncha</taxon>
        <taxon>Aphidomorpha</taxon>
        <taxon>Aphidoidea</taxon>
        <taxon>Aphididae</taxon>
        <taxon>Sipha</taxon>
    </lineage>
</organism>
<dbReference type="Pfam" id="PF00270">
    <property type="entry name" value="DEAD"/>
    <property type="match status" value="1"/>
</dbReference>
<dbReference type="FunFam" id="3.40.50.300:FF:000008">
    <property type="entry name" value="ATP-dependent RNA helicase RhlB"/>
    <property type="match status" value="1"/>
</dbReference>
<dbReference type="InterPro" id="IPR001650">
    <property type="entry name" value="Helicase_C-like"/>
</dbReference>
<evidence type="ECO:0000256" key="9">
    <source>
        <dbReference type="SAM" id="MobiDB-lite"/>
    </source>
</evidence>
<dbReference type="Pfam" id="PF00013">
    <property type="entry name" value="KH_1"/>
    <property type="match status" value="1"/>
</dbReference>
<evidence type="ECO:0000259" key="10">
    <source>
        <dbReference type="PROSITE" id="PS51192"/>
    </source>
</evidence>
<accession>A0A2S2QWP5</accession>
<evidence type="ECO:0000313" key="12">
    <source>
        <dbReference type="EMBL" id="MBY82083.1"/>
    </source>
</evidence>
<dbReference type="FunFam" id="3.40.50.300:FF:000079">
    <property type="entry name" value="probable ATP-dependent RNA helicase DDX17"/>
    <property type="match status" value="1"/>
</dbReference>
<evidence type="ECO:0000256" key="4">
    <source>
        <dbReference type="ARBA" id="ARBA00022806"/>
    </source>
</evidence>
<sequence length="627" mass="70748">MSQAEEWDEWESPSNVPYQPPPQRQFRQSFSKQFEINSNDLLMEIDSRFAGMVIGKGGVKIKSLRKESSAFISVIDSENYGSKVVKISGSAEAKELAQKLIKDIIAENDPNKILQKLQEESKASESVQSISNFDWDQLMLEQAENLKKKLAALPPIVKDFYKEHPEVSMMSDEEVEHFRVSKNNIMVKYIDENNVNPIPKPVLKFSHAFEDYPDILIEMQKQKFETPSPVQCQAWPIIMSGHDLIAIAQTGTGKTLAFLLPAFIHIDFQPTPRNERKGPSVLVLAPTRELVLQIESEVKKYSYKGIKAMSIYGGASSGKQKECLRNGVEIVIATPGRLNDFVGSGAIDLSDVTFLILDEADRMLDLGFEPQIRVSLLKVRPDRQTIMTSATWPPGVKRLAKSYTTNPIQVMVGSLDLTTVNTVKQDILIMEEEEKELWIEDFLKNCSEDDKVIIFVNRKVTVDQLSSDLSMKGFTVESIHGGREQCDREMALESLRNGEVSILIATDVASRGIDINDITVVINYDFTKDIEEYVHRVGRTGRAGKTGRAITLMTRRDWSKAKELVEVMEKSGQDVPPELKEMAKRYEAKRERERVEGGDRPFRSGRGGGRGFSRGDQGFSGNRRNNW</sequence>
<dbReference type="InterPro" id="IPR014001">
    <property type="entry name" value="Helicase_ATP-bd"/>
</dbReference>
<dbReference type="SMART" id="SM00490">
    <property type="entry name" value="HELICc"/>
    <property type="match status" value="1"/>
</dbReference>
<evidence type="ECO:0000256" key="7">
    <source>
        <dbReference type="PROSITE-ProRule" id="PRU00117"/>
    </source>
</evidence>
<keyword evidence="13" id="KW-1185">Reference proteome</keyword>
<keyword evidence="2 8" id="KW-0547">Nucleotide-binding</keyword>
<dbReference type="AlphaFoldDB" id="A0A2S2QWP5"/>
<evidence type="ECO:0000256" key="3">
    <source>
        <dbReference type="ARBA" id="ARBA00022801"/>
    </source>
</evidence>
<dbReference type="GO" id="GO:0003724">
    <property type="term" value="F:RNA helicase activity"/>
    <property type="evidence" value="ECO:0007669"/>
    <property type="project" value="UniProtKB-EC"/>
</dbReference>
<dbReference type="GO" id="GO:0031047">
    <property type="term" value="P:regulatory ncRNA-mediated gene silencing"/>
    <property type="evidence" value="ECO:0007669"/>
    <property type="project" value="UniProtKB-ARBA"/>
</dbReference>
<evidence type="ECO:0000256" key="5">
    <source>
        <dbReference type="ARBA" id="ARBA00022840"/>
    </source>
</evidence>
<evidence type="ECO:0000256" key="1">
    <source>
        <dbReference type="ARBA" id="ARBA00012552"/>
    </source>
</evidence>
<reference evidence="14 15" key="2">
    <citation type="submission" date="2025-04" db="UniProtKB">
        <authorList>
            <consortium name="RefSeq"/>
        </authorList>
    </citation>
    <scope>IDENTIFICATION</scope>
    <source>
        <tissue evidence="14 15">Whole body</tissue>
    </source>
</reference>
<dbReference type="InterPro" id="IPR011545">
    <property type="entry name" value="DEAD/DEAH_box_helicase_dom"/>
</dbReference>